<evidence type="ECO:0000313" key="1">
    <source>
        <dbReference type="EMBL" id="CBI22345.3"/>
    </source>
</evidence>
<organism evidence="1 2">
    <name type="scientific">Vitis vinifera</name>
    <name type="common">Grape</name>
    <dbReference type="NCBI Taxonomy" id="29760"/>
    <lineage>
        <taxon>Eukaryota</taxon>
        <taxon>Viridiplantae</taxon>
        <taxon>Streptophyta</taxon>
        <taxon>Embryophyta</taxon>
        <taxon>Tracheophyta</taxon>
        <taxon>Spermatophyta</taxon>
        <taxon>Magnoliopsida</taxon>
        <taxon>eudicotyledons</taxon>
        <taxon>Gunneridae</taxon>
        <taxon>Pentapetalae</taxon>
        <taxon>rosids</taxon>
        <taxon>Vitales</taxon>
        <taxon>Vitaceae</taxon>
        <taxon>Viteae</taxon>
        <taxon>Vitis</taxon>
    </lineage>
</organism>
<dbReference type="PaxDb" id="29760-VIT_14s0036g01070.t01"/>
<dbReference type="AlphaFoldDB" id="E0CU87"/>
<dbReference type="Proteomes" id="UP000009183">
    <property type="component" value="Chromosome 14"/>
</dbReference>
<accession>E0CU87</accession>
<protein>
    <submittedName>
        <fullName evidence="1">Uncharacterized protein</fullName>
    </submittedName>
</protein>
<dbReference type="EMBL" id="FN595241">
    <property type="protein sequence ID" value="CBI22345.3"/>
    <property type="molecule type" value="Genomic_DNA"/>
</dbReference>
<keyword evidence="2" id="KW-1185">Reference proteome</keyword>
<sequence>MYNLHSQRLRSKSHNYKITNTNYEKYWFLIFISYSRIFQNKKLWKQYLLTIIASLETMHTISNSLV</sequence>
<dbReference type="InParanoid" id="E0CU87"/>
<proteinExistence type="predicted"/>
<reference evidence="2" key="1">
    <citation type="journal article" date="2007" name="Nature">
        <title>The grapevine genome sequence suggests ancestral hexaploidization in major angiosperm phyla.</title>
        <authorList>
            <consortium name="The French-Italian Public Consortium for Grapevine Genome Characterization."/>
            <person name="Jaillon O."/>
            <person name="Aury J.-M."/>
            <person name="Noel B."/>
            <person name="Policriti A."/>
            <person name="Clepet C."/>
            <person name="Casagrande A."/>
            <person name="Choisne N."/>
            <person name="Aubourg S."/>
            <person name="Vitulo N."/>
            <person name="Jubin C."/>
            <person name="Vezzi A."/>
            <person name="Legeai F."/>
            <person name="Hugueney P."/>
            <person name="Dasilva C."/>
            <person name="Horner D."/>
            <person name="Mica E."/>
            <person name="Jublot D."/>
            <person name="Poulain J."/>
            <person name="Bruyere C."/>
            <person name="Billault A."/>
            <person name="Segurens B."/>
            <person name="Gouyvenoux M."/>
            <person name="Ugarte E."/>
            <person name="Cattonaro F."/>
            <person name="Anthouard V."/>
            <person name="Vico V."/>
            <person name="Del Fabbro C."/>
            <person name="Alaux M."/>
            <person name="Di Gaspero G."/>
            <person name="Dumas V."/>
            <person name="Felice N."/>
            <person name="Paillard S."/>
            <person name="Juman I."/>
            <person name="Moroldo M."/>
            <person name="Scalabrin S."/>
            <person name="Canaguier A."/>
            <person name="Le Clainche I."/>
            <person name="Malacrida G."/>
            <person name="Durand E."/>
            <person name="Pesole G."/>
            <person name="Laucou V."/>
            <person name="Chatelet P."/>
            <person name="Merdinoglu D."/>
            <person name="Delledonne M."/>
            <person name="Pezzotti M."/>
            <person name="Lecharny A."/>
            <person name="Scarpelli C."/>
            <person name="Artiguenave F."/>
            <person name="Pe M.E."/>
            <person name="Valle G."/>
            <person name="Morgante M."/>
            <person name="Caboche M."/>
            <person name="Adam-Blondon A.-F."/>
            <person name="Weissenbach J."/>
            <person name="Quetier F."/>
            <person name="Wincker P."/>
        </authorList>
    </citation>
    <scope>NUCLEOTIDE SEQUENCE [LARGE SCALE GENOMIC DNA]</scope>
    <source>
        <strain evidence="2">cv. Pinot noir / PN40024</strain>
    </source>
</reference>
<evidence type="ECO:0000313" key="2">
    <source>
        <dbReference type="Proteomes" id="UP000009183"/>
    </source>
</evidence>
<dbReference type="HOGENOM" id="CLU_2836458_0_0_1"/>
<name>E0CU87_VITVI</name>
<gene>
    <name evidence="1" type="ordered locus">VIT_14s0036g01070</name>
</gene>